<feature type="region of interest" description="Disordered" evidence="1">
    <location>
        <begin position="1"/>
        <end position="23"/>
    </location>
</feature>
<dbReference type="AlphaFoldDB" id="A0ABD6AWQ5"/>
<dbReference type="EMBL" id="JBHUDC010000007">
    <property type="protein sequence ID" value="MFD1514189.1"/>
    <property type="molecule type" value="Genomic_DNA"/>
</dbReference>
<evidence type="ECO:0000313" key="4">
    <source>
        <dbReference type="EMBL" id="MFD1514189.1"/>
    </source>
</evidence>
<sequence>MTSERPFVASLGDPLATRHGRTGGKGANLARLVAADFPVPPGVCVTTAAFERLVDEATESEISTLDDLDPTATVDVAERSEAVRTTIRERGLPSAVREAISGAVEALGAETFAVRSSATAEDLPEASFAGQHETFLGVADTDVPDRVLDCMASLFTDRAVSYRLRNGVPNDDVAMAVVVQAMIEPDVAGVLFTADPVTGNRRVASVDANYGLGDTVVAGDVSPDNARVDRTTGELIAYEVGEKRRTRRTKGRGESGTETVDVPAERRTDRALTNAELTTLVDLGGRVEACLGGPQDVEWALVDGSFVVLQSRPITSLFPLPTPTPDDGALHAYLSFGHVQAMPEAMPPLVLDFWRGFFDRGVAAFVDGEDAGALGAAAGGRVYVDVTPVLRVRWLRDRFTDRISVANEPVADGLRELLRRRPEAFSEERPTAEARSVARVVRFATGEFRSVVGGLARTVVSDFVDGPPDPDEELAWVTAWGNALADELDEPTTLADRTRAVFDRLDVSRVLTEPVPRIGGHLLAAVLAGRLLRRWFPDAHAEVDALGRGFEAEVVTRMNQQLGDLADRARGSPAVLTALQRGDDLDTIATVDGGEAFVEDVEAFLQTFGHRASGEIDVSRPRWRDDPGTVLGTVRSTLEHDTAGTHVDHLSRLDREAVAAAADLDHRAARGVLGPLQRRLVDRLVRTYRGGIQLREYPKHGIAFYFAAAHDVVETAGRRLVAEGHLDHVEDVWFLREAELLAALERDGPTTVNVERRRREHDRVAVMTAPPVVTSEGETPTGAVADPDRADVLTGTPVSAGVVEGYARVVRDPTTETLAHGEILVAPSTDPGWTPLFLNAAGLVMEVGGRMTHGALVAREYGLPAVAAVEGATTFFETGDRLRIDGSQGTVERLDVE</sequence>
<dbReference type="InterPro" id="IPR051549">
    <property type="entry name" value="PEP_Utilizing_Enz"/>
</dbReference>
<evidence type="ECO:0000259" key="3">
    <source>
        <dbReference type="Pfam" id="PF01326"/>
    </source>
</evidence>
<dbReference type="Gene3D" id="3.50.30.10">
    <property type="entry name" value="Phosphohistidine domain"/>
    <property type="match status" value="1"/>
</dbReference>
<reference evidence="4 5" key="1">
    <citation type="journal article" date="2019" name="Int. J. Syst. Evol. Microbiol.">
        <title>The Global Catalogue of Microorganisms (GCM) 10K type strain sequencing project: providing services to taxonomists for standard genome sequencing and annotation.</title>
        <authorList>
            <consortium name="The Broad Institute Genomics Platform"/>
            <consortium name="The Broad Institute Genome Sequencing Center for Infectious Disease"/>
            <person name="Wu L."/>
            <person name="Ma J."/>
        </authorList>
    </citation>
    <scope>NUCLEOTIDE SEQUENCE [LARGE SCALE GENOMIC DNA]</scope>
    <source>
        <strain evidence="4 5">CGMCC 1.12563</strain>
    </source>
</reference>
<dbReference type="Gene3D" id="3.30.1490.20">
    <property type="entry name" value="ATP-grasp fold, A domain"/>
    <property type="match status" value="1"/>
</dbReference>
<evidence type="ECO:0000256" key="1">
    <source>
        <dbReference type="SAM" id="MobiDB-lite"/>
    </source>
</evidence>
<evidence type="ECO:0000313" key="5">
    <source>
        <dbReference type="Proteomes" id="UP001597187"/>
    </source>
</evidence>
<protein>
    <submittedName>
        <fullName evidence="4">PEP/pyruvate-binding domain-containing protein</fullName>
    </submittedName>
</protein>
<gene>
    <name evidence="4" type="ORF">ACFSBT_12975</name>
</gene>
<dbReference type="InterPro" id="IPR036637">
    <property type="entry name" value="Phosphohistidine_dom_sf"/>
</dbReference>
<dbReference type="InterPro" id="IPR008279">
    <property type="entry name" value="PEP-util_enz_mobile_dom"/>
</dbReference>
<accession>A0ABD6AWQ5</accession>
<comment type="caution">
    <text evidence="4">The sequence shown here is derived from an EMBL/GenBank/DDBJ whole genome shotgun (WGS) entry which is preliminary data.</text>
</comment>
<dbReference type="Proteomes" id="UP001597187">
    <property type="component" value="Unassembled WGS sequence"/>
</dbReference>
<organism evidence="4 5">
    <name type="scientific">Halomarina rubra</name>
    <dbReference type="NCBI Taxonomy" id="2071873"/>
    <lineage>
        <taxon>Archaea</taxon>
        <taxon>Methanobacteriati</taxon>
        <taxon>Methanobacteriota</taxon>
        <taxon>Stenosarchaea group</taxon>
        <taxon>Halobacteria</taxon>
        <taxon>Halobacteriales</taxon>
        <taxon>Natronomonadaceae</taxon>
        <taxon>Halomarina</taxon>
    </lineage>
</organism>
<dbReference type="PANTHER" id="PTHR43615:SF1">
    <property type="entry name" value="PPDK_N DOMAIN-CONTAINING PROTEIN"/>
    <property type="match status" value="1"/>
</dbReference>
<evidence type="ECO:0000259" key="2">
    <source>
        <dbReference type="Pfam" id="PF00391"/>
    </source>
</evidence>
<dbReference type="InterPro" id="IPR013815">
    <property type="entry name" value="ATP_grasp_subdomain_1"/>
</dbReference>
<dbReference type="Gene3D" id="3.30.470.20">
    <property type="entry name" value="ATP-grasp fold, B domain"/>
    <property type="match status" value="1"/>
</dbReference>
<name>A0ABD6AWQ5_9EURY</name>
<dbReference type="InterPro" id="IPR002192">
    <property type="entry name" value="PPDK_AMP/ATP-bd"/>
</dbReference>
<proteinExistence type="predicted"/>
<feature type="domain" description="PEP-utilising enzyme mobile" evidence="2">
    <location>
        <begin position="820"/>
        <end position="889"/>
    </location>
</feature>
<dbReference type="Pfam" id="PF01326">
    <property type="entry name" value="PPDK_N"/>
    <property type="match status" value="1"/>
</dbReference>
<dbReference type="SUPFAM" id="SSF52009">
    <property type="entry name" value="Phosphohistidine domain"/>
    <property type="match status" value="1"/>
</dbReference>
<feature type="domain" description="Pyruvate phosphate dikinase AMP/ATP-binding" evidence="3">
    <location>
        <begin position="22"/>
        <end position="316"/>
    </location>
</feature>
<dbReference type="PANTHER" id="PTHR43615">
    <property type="entry name" value="PHOSPHOENOLPYRUVATE SYNTHASE-RELATED"/>
    <property type="match status" value="1"/>
</dbReference>
<dbReference type="RefSeq" id="WP_250874161.1">
    <property type="nucleotide sequence ID" value="NZ_JALXFV010000007.1"/>
</dbReference>
<dbReference type="Pfam" id="PF00391">
    <property type="entry name" value="PEP-utilizers"/>
    <property type="match status" value="1"/>
</dbReference>
<keyword evidence="5" id="KW-1185">Reference proteome</keyword>
<dbReference type="SUPFAM" id="SSF56059">
    <property type="entry name" value="Glutathione synthetase ATP-binding domain-like"/>
    <property type="match status" value="1"/>
</dbReference>